<evidence type="ECO:0000259" key="4">
    <source>
        <dbReference type="Pfam" id="PF13649"/>
    </source>
</evidence>
<dbReference type="PANTHER" id="PTHR43464:SF19">
    <property type="entry name" value="UBIQUINONE BIOSYNTHESIS O-METHYLTRANSFERASE, MITOCHONDRIAL"/>
    <property type="match status" value="1"/>
</dbReference>
<dbReference type="CDD" id="cd02440">
    <property type="entry name" value="AdoMet_MTases"/>
    <property type="match status" value="1"/>
</dbReference>
<gene>
    <name evidence="5" type="ORF">EJC51_04350</name>
</gene>
<reference evidence="5 6" key="1">
    <citation type="submission" date="2018-12" db="EMBL/GenBank/DDBJ databases">
        <authorList>
            <person name="Li K."/>
        </authorList>
    </citation>
    <scope>NUCLEOTIDE SEQUENCE [LARGE SCALE GENOMIC DNA]</scope>
    <source>
        <strain evidence="6">CR22</strain>
    </source>
</reference>
<dbReference type="SUPFAM" id="SSF53335">
    <property type="entry name" value="S-adenosyl-L-methionine-dependent methyltransferases"/>
    <property type="match status" value="1"/>
</dbReference>
<accession>A0A3Q9BW94</accession>
<dbReference type="EMBL" id="CP034463">
    <property type="protein sequence ID" value="AZP15394.1"/>
    <property type="molecule type" value="Genomic_DNA"/>
</dbReference>
<keyword evidence="3" id="KW-0949">S-adenosyl-L-methionine</keyword>
<dbReference type="PANTHER" id="PTHR43464">
    <property type="entry name" value="METHYLTRANSFERASE"/>
    <property type="match status" value="1"/>
</dbReference>
<protein>
    <submittedName>
        <fullName evidence="5">Class I SAM-dependent methyltransferase</fullName>
    </submittedName>
</protein>
<dbReference type="Proteomes" id="UP000280197">
    <property type="component" value="Chromosome"/>
</dbReference>
<evidence type="ECO:0000256" key="1">
    <source>
        <dbReference type="ARBA" id="ARBA00022603"/>
    </source>
</evidence>
<evidence type="ECO:0000256" key="3">
    <source>
        <dbReference type="ARBA" id="ARBA00022691"/>
    </source>
</evidence>
<keyword evidence="2 5" id="KW-0808">Transferase</keyword>
<dbReference type="KEGG" id="saqu:EJC51_04350"/>
<name>A0A3Q9BW94_9ACTN</name>
<keyword evidence="6" id="KW-1185">Reference proteome</keyword>
<dbReference type="Gene3D" id="3.40.50.150">
    <property type="entry name" value="Vaccinia Virus protein VP39"/>
    <property type="match status" value="1"/>
</dbReference>
<evidence type="ECO:0000313" key="5">
    <source>
        <dbReference type="EMBL" id="AZP15394.1"/>
    </source>
</evidence>
<dbReference type="RefSeq" id="WP_126269773.1">
    <property type="nucleotide sequence ID" value="NZ_CP034463.1"/>
</dbReference>
<organism evidence="5 6">
    <name type="scientific">Streptomyces aquilus</name>
    <dbReference type="NCBI Taxonomy" id="2548456"/>
    <lineage>
        <taxon>Bacteria</taxon>
        <taxon>Bacillati</taxon>
        <taxon>Actinomycetota</taxon>
        <taxon>Actinomycetes</taxon>
        <taxon>Kitasatosporales</taxon>
        <taxon>Streptomycetaceae</taxon>
        <taxon>Streptomyces</taxon>
    </lineage>
</organism>
<dbReference type="Pfam" id="PF13649">
    <property type="entry name" value="Methyltransf_25"/>
    <property type="match status" value="1"/>
</dbReference>
<feature type="domain" description="Methyltransferase" evidence="4">
    <location>
        <begin position="52"/>
        <end position="144"/>
    </location>
</feature>
<sequence length="281" mass="30191">MEFKQSPEDDQAARWGRAGHVWVEKQELLDGLLRPLEEVLVEGLPSGTGDRVLDVGCGTGSTTVAVARRLGPEGHCVGVDLSEPMIAAARDRAARAGVAASFVVADAADHPFEPASFDAVVSRLGVMFFDDPVHAFTRLRRAAKDRAPLRFVAWRGAAENPFMTTAEQAAAPLLPQLPPRRPDGPGQFAFADADAVRGILTKSGWGEVDIRPVELPCTLPTSELVGYFTNLGPLGLVLPDVDEDTRQRVVETVRAAFEPFVQGPEVRFTAACWLAEARAAA</sequence>
<dbReference type="GO" id="GO:0008168">
    <property type="term" value="F:methyltransferase activity"/>
    <property type="evidence" value="ECO:0007669"/>
    <property type="project" value="UniProtKB-KW"/>
</dbReference>
<evidence type="ECO:0000256" key="2">
    <source>
        <dbReference type="ARBA" id="ARBA00022679"/>
    </source>
</evidence>
<evidence type="ECO:0000313" key="6">
    <source>
        <dbReference type="Proteomes" id="UP000280197"/>
    </source>
</evidence>
<dbReference type="InterPro" id="IPR041698">
    <property type="entry name" value="Methyltransf_25"/>
</dbReference>
<dbReference type="InterPro" id="IPR029063">
    <property type="entry name" value="SAM-dependent_MTases_sf"/>
</dbReference>
<dbReference type="GO" id="GO:0032259">
    <property type="term" value="P:methylation"/>
    <property type="evidence" value="ECO:0007669"/>
    <property type="project" value="UniProtKB-KW"/>
</dbReference>
<keyword evidence="1 5" id="KW-0489">Methyltransferase</keyword>
<dbReference type="AlphaFoldDB" id="A0A3Q9BW94"/>
<proteinExistence type="predicted"/>